<accession>A0A233RBW6</accession>
<sequence>MTYITIITWITLCAWQDAREKKISNQLILYGLGVALIWMFYFGTTLTGQPVSEGITAALLSLSLTLPGYLMGKMGSGDVKMMMTLSLACGSTKILWLFFIATVVMIIWLYSAPKVWNRFPENMKQHLPMLSPEHVNAPPYAPFILTGALFSFPLAN</sequence>
<evidence type="ECO:0000313" key="3">
    <source>
        <dbReference type="EMBL" id="OXY80876.1"/>
    </source>
</evidence>
<feature type="domain" description="Prepilin type IV endopeptidase peptidase" evidence="2">
    <location>
        <begin position="5"/>
        <end position="108"/>
    </location>
</feature>
<dbReference type="AlphaFoldDB" id="A0A233RBW6"/>
<evidence type="ECO:0000259" key="2">
    <source>
        <dbReference type="Pfam" id="PF01478"/>
    </source>
</evidence>
<organism evidence="3 4">
    <name type="scientific">Oceanimonas doudoroffii</name>
    <dbReference type="NCBI Taxonomy" id="84158"/>
    <lineage>
        <taxon>Bacteria</taxon>
        <taxon>Pseudomonadati</taxon>
        <taxon>Pseudomonadota</taxon>
        <taxon>Gammaproteobacteria</taxon>
        <taxon>Aeromonadales</taxon>
        <taxon>Aeromonadaceae</taxon>
        <taxon>Oceanimonas</taxon>
    </lineage>
</organism>
<keyword evidence="1" id="KW-0812">Transmembrane</keyword>
<proteinExistence type="predicted"/>
<dbReference type="Pfam" id="PF01478">
    <property type="entry name" value="Peptidase_A24"/>
    <property type="match status" value="1"/>
</dbReference>
<keyword evidence="1" id="KW-1133">Transmembrane helix</keyword>
<feature type="transmembrane region" description="Helical" evidence="1">
    <location>
        <begin position="137"/>
        <end position="155"/>
    </location>
</feature>
<gene>
    <name evidence="3" type="ORF">B6S08_15745</name>
</gene>
<protein>
    <recommendedName>
        <fullName evidence="2">Prepilin type IV endopeptidase peptidase domain-containing protein</fullName>
    </recommendedName>
</protein>
<name>A0A233RBW6_9GAMM</name>
<dbReference type="EMBL" id="NBIM01000007">
    <property type="protein sequence ID" value="OXY80876.1"/>
    <property type="molecule type" value="Genomic_DNA"/>
</dbReference>
<evidence type="ECO:0000256" key="1">
    <source>
        <dbReference type="SAM" id="Phobius"/>
    </source>
</evidence>
<evidence type="ECO:0000313" key="4">
    <source>
        <dbReference type="Proteomes" id="UP000242757"/>
    </source>
</evidence>
<dbReference type="RefSeq" id="WP_094201762.1">
    <property type="nucleotide sequence ID" value="NZ_NBIM01000007.1"/>
</dbReference>
<dbReference type="GO" id="GO:0016020">
    <property type="term" value="C:membrane"/>
    <property type="evidence" value="ECO:0007669"/>
    <property type="project" value="InterPro"/>
</dbReference>
<feature type="transmembrane region" description="Helical" evidence="1">
    <location>
        <begin position="27"/>
        <end position="48"/>
    </location>
</feature>
<feature type="transmembrane region" description="Helical" evidence="1">
    <location>
        <begin position="93"/>
        <end position="111"/>
    </location>
</feature>
<dbReference type="InterPro" id="IPR000045">
    <property type="entry name" value="Prepilin_IV_endopep_pep"/>
</dbReference>
<dbReference type="GO" id="GO:0004190">
    <property type="term" value="F:aspartic-type endopeptidase activity"/>
    <property type="evidence" value="ECO:0007669"/>
    <property type="project" value="InterPro"/>
</dbReference>
<dbReference type="Proteomes" id="UP000242757">
    <property type="component" value="Unassembled WGS sequence"/>
</dbReference>
<dbReference type="Gene3D" id="1.20.120.1220">
    <property type="match status" value="1"/>
</dbReference>
<comment type="caution">
    <text evidence="3">The sequence shown here is derived from an EMBL/GenBank/DDBJ whole genome shotgun (WGS) entry which is preliminary data.</text>
</comment>
<dbReference type="OrthoDB" id="5600918at2"/>
<keyword evidence="4" id="KW-1185">Reference proteome</keyword>
<keyword evidence="1" id="KW-0472">Membrane</keyword>
<reference evidence="3 4" key="1">
    <citation type="submission" date="2017-08" db="EMBL/GenBank/DDBJ databases">
        <title>A Genome Sequence of Oceanimonas doudoroffii ATCC 27123T.</title>
        <authorList>
            <person name="Brennan M.A."/>
            <person name="Maclea K.S."/>
            <person name="Mcclelland W.D."/>
            <person name="Trachtenberg A.M."/>
        </authorList>
    </citation>
    <scope>NUCLEOTIDE SEQUENCE [LARGE SCALE GENOMIC DNA]</scope>
    <source>
        <strain evidence="3 4">ATCC 27123</strain>
    </source>
</reference>
<feature type="transmembrane region" description="Helical" evidence="1">
    <location>
        <begin position="54"/>
        <end position="72"/>
    </location>
</feature>